<dbReference type="CDD" id="cd00487">
    <property type="entry name" value="Pep_deformylase"/>
    <property type="match status" value="1"/>
</dbReference>
<dbReference type="EMBL" id="LNYN01000012">
    <property type="protein sequence ID" value="KTD37553.1"/>
    <property type="molecule type" value="Genomic_DNA"/>
</dbReference>
<dbReference type="EMBL" id="UGOG01000001">
    <property type="protein sequence ID" value="STX61616.1"/>
    <property type="molecule type" value="Genomic_DNA"/>
</dbReference>
<feature type="binding site" evidence="6">
    <location>
        <position position="143"/>
    </location>
    <ligand>
        <name>Fe cation</name>
        <dbReference type="ChEBI" id="CHEBI:24875"/>
    </ligand>
</feature>
<evidence type="ECO:0000313" key="8">
    <source>
        <dbReference type="EMBL" id="STX61616.1"/>
    </source>
</evidence>
<dbReference type="STRING" id="39962.Lmor_0416"/>
<dbReference type="InterPro" id="IPR036821">
    <property type="entry name" value="Peptide_deformylase_sf"/>
</dbReference>
<comment type="catalytic activity">
    <reaction evidence="6">
        <text>N-terminal N-formyl-L-methionyl-[peptide] + H2O = N-terminal L-methionyl-[peptide] + formate</text>
        <dbReference type="Rhea" id="RHEA:24420"/>
        <dbReference type="Rhea" id="RHEA-COMP:10639"/>
        <dbReference type="Rhea" id="RHEA-COMP:10640"/>
        <dbReference type="ChEBI" id="CHEBI:15377"/>
        <dbReference type="ChEBI" id="CHEBI:15740"/>
        <dbReference type="ChEBI" id="CHEBI:49298"/>
        <dbReference type="ChEBI" id="CHEBI:64731"/>
        <dbReference type="EC" id="3.5.1.88"/>
    </reaction>
</comment>
<dbReference type="GO" id="GO:0046872">
    <property type="term" value="F:metal ion binding"/>
    <property type="evidence" value="ECO:0007669"/>
    <property type="project" value="UniProtKB-KW"/>
</dbReference>
<evidence type="ECO:0000313" key="9">
    <source>
        <dbReference type="Proteomes" id="UP000054985"/>
    </source>
</evidence>
<organism evidence="8 10">
    <name type="scientific">Legionella moravica</name>
    <dbReference type="NCBI Taxonomy" id="39962"/>
    <lineage>
        <taxon>Bacteria</taxon>
        <taxon>Pseudomonadati</taxon>
        <taxon>Pseudomonadota</taxon>
        <taxon>Gammaproteobacteria</taxon>
        <taxon>Legionellales</taxon>
        <taxon>Legionellaceae</taxon>
        <taxon>Legionella</taxon>
    </lineage>
</organism>
<evidence type="ECO:0000256" key="3">
    <source>
        <dbReference type="ARBA" id="ARBA00022801"/>
    </source>
</evidence>
<keyword evidence="5 6" id="KW-0408">Iron</keyword>
<evidence type="ECO:0000313" key="10">
    <source>
        <dbReference type="Proteomes" id="UP000254040"/>
    </source>
</evidence>
<evidence type="ECO:0000313" key="7">
    <source>
        <dbReference type="EMBL" id="KTD37553.1"/>
    </source>
</evidence>
<dbReference type="PANTHER" id="PTHR10458">
    <property type="entry name" value="PEPTIDE DEFORMYLASE"/>
    <property type="match status" value="1"/>
</dbReference>
<keyword evidence="4 6" id="KW-0648">Protein biosynthesis</keyword>
<feature type="binding site" evidence="6">
    <location>
        <position position="101"/>
    </location>
    <ligand>
        <name>Fe cation</name>
        <dbReference type="ChEBI" id="CHEBI:24875"/>
    </ligand>
</feature>
<dbReference type="Proteomes" id="UP000254040">
    <property type="component" value="Unassembled WGS sequence"/>
</dbReference>
<gene>
    <name evidence="8" type="primary">def_1</name>
    <name evidence="6 7" type="synonym">def</name>
    <name evidence="7" type="ORF">Lmor_0416</name>
    <name evidence="8" type="ORF">NCTC12239_00532</name>
</gene>
<dbReference type="FunFam" id="3.90.45.10:FF:000001">
    <property type="entry name" value="Peptide deformylase"/>
    <property type="match status" value="1"/>
</dbReference>
<dbReference type="SUPFAM" id="SSF56420">
    <property type="entry name" value="Peptide deformylase"/>
    <property type="match status" value="1"/>
</dbReference>
<dbReference type="AlphaFoldDB" id="A0A378JT33"/>
<feature type="active site" evidence="6">
    <location>
        <position position="144"/>
    </location>
</feature>
<dbReference type="Proteomes" id="UP000054985">
    <property type="component" value="Unassembled WGS sequence"/>
</dbReference>
<reference evidence="8 10" key="2">
    <citation type="submission" date="2018-06" db="EMBL/GenBank/DDBJ databases">
        <authorList>
            <consortium name="Pathogen Informatics"/>
            <person name="Doyle S."/>
        </authorList>
    </citation>
    <scope>NUCLEOTIDE SEQUENCE [LARGE SCALE GENOMIC DNA]</scope>
    <source>
        <strain evidence="8 10">NCTC12239</strain>
    </source>
</reference>
<dbReference type="NCBIfam" id="NF001159">
    <property type="entry name" value="PRK00150.1-3"/>
    <property type="match status" value="1"/>
</dbReference>
<evidence type="ECO:0000256" key="1">
    <source>
        <dbReference type="ARBA" id="ARBA00010759"/>
    </source>
</evidence>
<comment type="function">
    <text evidence="6">Removes the formyl group from the N-terminal Met of newly synthesized proteins. Requires at least a dipeptide for an efficient rate of reaction. N-terminal L-methionine is a prerequisite for activity but the enzyme has broad specificity at other positions.</text>
</comment>
<keyword evidence="2 6" id="KW-0479">Metal-binding</keyword>
<evidence type="ECO:0000256" key="6">
    <source>
        <dbReference type="HAMAP-Rule" id="MF_00163"/>
    </source>
</evidence>
<reference evidence="7 9" key="1">
    <citation type="submission" date="2015-11" db="EMBL/GenBank/DDBJ databases">
        <title>Genomic analysis of 38 Legionella species identifies large and diverse effector repertoires.</title>
        <authorList>
            <person name="Burstein D."/>
            <person name="Amaro F."/>
            <person name="Zusman T."/>
            <person name="Lifshitz Z."/>
            <person name="Cohen O."/>
            <person name="Gilbert J.A."/>
            <person name="Pupko T."/>
            <person name="Shuman H.A."/>
            <person name="Segal G."/>
        </authorList>
    </citation>
    <scope>NUCLEOTIDE SEQUENCE [LARGE SCALE GENOMIC DNA]</scope>
    <source>
        <strain evidence="7 9">ATCC 43877</strain>
    </source>
</reference>
<dbReference type="HAMAP" id="MF_00163">
    <property type="entry name" value="Pep_deformylase"/>
    <property type="match status" value="1"/>
</dbReference>
<evidence type="ECO:0000256" key="2">
    <source>
        <dbReference type="ARBA" id="ARBA00022723"/>
    </source>
</evidence>
<dbReference type="Pfam" id="PF01327">
    <property type="entry name" value="Pep_deformylase"/>
    <property type="match status" value="1"/>
</dbReference>
<evidence type="ECO:0000256" key="4">
    <source>
        <dbReference type="ARBA" id="ARBA00022917"/>
    </source>
</evidence>
<protein>
    <recommendedName>
        <fullName evidence="6">Peptide deformylase</fullName>
        <shortName evidence="6">PDF</shortName>
        <ecNumber evidence="6">3.5.1.88</ecNumber>
    </recommendedName>
    <alternativeName>
        <fullName evidence="6">Polypeptide deformylase</fullName>
    </alternativeName>
</protein>
<keyword evidence="3 6" id="KW-0378">Hydrolase</keyword>
<dbReference type="InterPro" id="IPR023635">
    <property type="entry name" value="Peptide_deformylase"/>
</dbReference>
<dbReference type="PIRSF" id="PIRSF004749">
    <property type="entry name" value="Pep_def"/>
    <property type="match status" value="1"/>
</dbReference>
<name>A0A378JT33_9GAMM</name>
<dbReference type="Gene3D" id="3.90.45.10">
    <property type="entry name" value="Peptide deformylase"/>
    <property type="match status" value="1"/>
</dbReference>
<keyword evidence="9" id="KW-1185">Reference proteome</keyword>
<comment type="similarity">
    <text evidence="1 6">Belongs to the polypeptide deformylase family.</text>
</comment>
<dbReference type="GO" id="GO:0042586">
    <property type="term" value="F:peptide deformylase activity"/>
    <property type="evidence" value="ECO:0007669"/>
    <property type="project" value="UniProtKB-UniRule"/>
</dbReference>
<dbReference type="EC" id="3.5.1.88" evidence="6"/>
<dbReference type="PANTHER" id="PTHR10458:SF22">
    <property type="entry name" value="PEPTIDE DEFORMYLASE"/>
    <property type="match status" value="1"/>
</dbReference>
<feature type="binding site" evidence="6">
    <location>
        <position position="147"/>
    </location>
    <ligand>
        <name>Fe cation</name>
        <dbReference type="ChEBI" id="CHEBI:24875"/>
    </ligand>
</feature>
<dbReference type="PRINTS" id="PR01576">
    <property type="entry name" value="PDEFORMYLASE"/>
</dbReference>
<dbReference type="NCBIfam" id="TIGR00079">
    <property type="entry name" value="pept_deformyl"/>
    <property type="match status" value="1"/>
</dbReference>
<evidence type="ECO:0000256" key="5">
    <source>
        <dbReference type="ARBA" id="ARBA00023004"/>
    </source>
</evidence>
<accession>A0A378JT33</accession>
<comment type="cofactor">
    <cofactor evidence="6">
        <name>Fe(2+)</name>
        <dbReference type="ChEBI" id="CHEBI:29033"/>
    </cofactor>
    <text evidence="6">Binds 1 Fe(2+) ion.</text>
</comment>
<proteinExistence type="inferred from homology"/>
<sequence>MTLMWRTRLPMAIRKILYLPDERLRKIAQPVVNFDDSLQTLIDDMFDTMYHARGVGLAAPQIGVSLRLSVIDIIGDKTQQMVIINPEIVSAQGEKEFEEGCLSVPGAYDTVIRAEKVTVNALDRFGNPIEISGEGLLAECLQHEIDHLNGKLFVDLLSPLKRMMARRKLDKFKRQQARKS</sequence>
<dbReference type="GO" id="GO:0006412">
    <property type="term" value="P:translation"/>
    <property type="evidence" value="ECO:0007669"/>
    <property type="project" value="UniProtKB-UniRule"/>
</dbReference>